<keyword evidence="1" id="KW-0472">Membrane</keyword>
<organism evidence="2 3">
    <name type="scientific">Candidatus Chromulinivorax destructor</name>
    <dbReference type="NCBI Taxonomy" id="2066483"/>
    <lineage>
        <taxon>Bacteria</taxon>
        <taxon>Candidatus Babelota</taxon>
        <taxon>Candidatus Babeliae</taxon>
        <taxon>Candidatus Babeliales</taxon>
        <taxon>Candidatus Chromulinivoraceae</taxon>
        <taxon>Candidatus Chromulinivorax</taxon>
    </lineage>
</organism>
<feature type="transmembrane region" description="Helical" evidence="1">
    <location>
        <begin position="61"/>
        <end position="79"/>
    </location>
</feature>
<dbReference type="KEGG" id="cdes:C0J27_02165"/>
<accession>A0A345ZB75</accession>
<evidence type="ECO:0000313" key="2">
    <source>
        <dbReference type="EMBL" id="AXK60542.1"/>
    </source>
</evidence>
<feature type="transmembrane region" description="Helical" evidence="1">
    <location>
        <begin position="32"/>
        <end position="54"/>
    </location>
</feature>
<dbReference type="EMBL" id="CP025544">
    <property type="protein sequence ID" value="AXK60542.1"/>
    <property type="molecule type" value="Genomic_DNA"/>
</dbReference>
<dbReference type="AlphaFoldDB" id="A0A345ZB75"/>
<reference evidence="2 3" key="1">
    <citation type="submission" date="2017-12" db="EMBL/GenBank/DDBJ databases">
        <title>Chromulinavorax destructans is a abundant pathogen of dominant heterotrophic picoflagllates.</title>
        <authorList>
            <person name="Deeg C.M."/>
            <person name="Zimmer M."/>
            <person name="Suttle C.A."/>
        </authorList>
    </citation>
    <scope>NUCLEOTIDE SEQUENCE [LARGE SCALE GENOMIC DNA]</scope>
    <source>
        <strain evidence="2 3">SeV1</strain>
    </source>
</reference>
<keyword evidence="3" id="KW-1185">Reference proteome</keyword>
<evidence type="ECO:0000256" key="1">
    <source>
        <dbReference type="SAM" id="Phobius"/>
    </source>
</evidence>
<name>A0A345ZB75_9BACT</name>
<gene>
    <name evidence="2" type="ORF">C0J27_02165</name>
</gene>
<sequence length="87" mass="9890">MLQAICITFFGGLLFGLSLLHTQKVLFLSKNPLLAAVISTIRLLVISVFFYIMLKSTQIHPIILVTSFLVAYWLIILKFKELLHGKQ</sequence>
<keyword evidence="1" id="KW-0812">Transmembrane</keyword>
<proteinExistence type="predicted"/>
<evidence type="ECO:0000313" key="3">
    <source>
        <dbReference type="Proteomes" id="UP000254834"/>
    </source>
</evidence>
<keyword evidence="1" id="KW-1133">Transmembrane helix</keyword>
<protein>
    <submittedName>
        <fullName evidence="2">Uncharacterized protein</fullName>
    </submittedName>
</protein>
<dbReference type="Proteomes" id="UP000254834">
    <property type="component" value="Chromosome"/>
</dbReference>